<comment type="caution">
    <text evidence="14">The sequence shown here is derived from an EMBL/GenBank/DDBJ whole genome shotgun (WGS) entry which is preliminary data.</text>
</comment>
<dbReference type="SUPFAM" id="SSF55874">
    <property type="entry name" value="ATPase domain of HSP90 chaperone/DNA topoisomerase II/histidine kinase"/>
    <property type="match status" value="1"/>
</dbReference>
<evidence type="ECO:0000256" key="2">
    <source>
        <dbReference type="ARBA" id="ARBA00004370"/>
    </source>
</evidence>
<comment type="catalytic activity">
    <reaction evidence="1">
        <text>ATP + protein L-histidine = ADP + protein N-phospho-L-histidine.</text>
        <dbReference type="EC" id="2.7.13.3"/>
    </reaction>
</comment>
<keyword evidence="9" id="KW-0902">Two-component regulatory system</keyword>
<dbReference type="Proteomes" id="UP000197334">
    <property type="component" value="Unassembled WGS sequence"/>
</dbReference>
<dbReference type="SUPFAM" id="SSF158472">
    <property type="entry name" value="HAMP domain-like"/>
    <property type="match status" value="1"/>
</dbReference>
<keyword evidence="10 11" id="KW-0472">Membrane</keyword>
<protein>
    <recommendedName>
        <fullName evidence="3">histidine kinase</fullName>
        <ecNumber evidence="3">2.7.13.3</ecNumber>
    </recommendedName>
</protein>
<reference evidence="14 15" key="1">
    <citation type="submission" date="2014-08" db="EMBL/GenBank/DDBJ databases">
        <title>Draft genome sequence of a novel L-asparaginase producing marine bacterium, Halomonas campaniensis.</title>
        <authorList>
            <person name="Sundarakrishnan B."/>
            <person name="Moushumi Priya A."/>
            <person name="Raman G."/>
            <person name="Sakthivel N."/>
            <person name="Park S."/>
            <person name="Jayachandran S."/>
        </authorList>
    </citation>
    <scope>NUCLEOTIDE SEQUENCE [LARGE SCALE GENOMIC DNA]</scope>
    <source>
        <strain evidence="14 15">SK03</strain>
    </source>
</reference>
<evidence type="ECO:0000259" key="12">
    <source>
        <dbReference type="PROSITE" id="PS50109"/>
    </source>
</evidence>
<keyword evidence="4" id="KW-0597">Phosphoprotein</keyword>
<evidence type="ECO:0000259" key="13">
    <source>
        <dbReference type="PROSITE" id="PS50885"/>
    </source>
</evidence>
<dbReference type="Gene3D" id="1.10.287.130">
    <property type="match status" value="1"/>
</dbReference>
<dbReference type="InterPro" id="IPR003594">
    <property type="entry name" value="HATPase_dom"/>
</dbReference>
<dbReference type="InterPro" id="IPR005467">
    <property type="entry name" value="His_kinase_dom"/>
</dbReference>
<dbReference type="EC" id="2.7.13.3" evidence="3"/>
<evidence type="ECO:0000313" key="14">
    <source>
        <dbReference type="EMBL" id="OWV28726.1"/>
    </source>
</evidence>
<dbReference type="Pfam" id="PF00512">
    <property type="entry name" value="HisKA"/>
    <property type="match status" value="1"/>
</dbReference>
<dbReference type="Gene3D" id="6.10.340.10">
    <property type="match status" value="1"/>
</dbReference>
<evidence type="ECO:0000256" key="1">
    <source>
        <dbReference type="ARBA" id="ARBA00000085"/>
    </source>
</evidence>
<dbReference type="PANTHER" id="PTHR45436:SF5">
    <property type="entry name" value="SENSOR HISTIDINE KINASE TRCS"/>
    <property type="match status" value="1"/>
</dbReference>
<dbReference type="EMBL" id="JPUA01000034">
    <property type="protein sequence ID" value="OWV28726.1"/>
    <property type="molecule type" value="Genomic_DNA"/>
</dbReference>
<dbReference type="InterPro" id="IPR004358">
    <property type="entry name" value="Sig_transdc_His_kin-like_C"/>
</dbReference>
<keyword evidence="6 11" id="KW-0812">Transmembrane</keyword>
<dbReference type="PROSITE" id="PS50109">
    <property type="entry name" value="HIS_KIN"/>
    <property type="match status" value="1"/>
</dbReference>
<name>A0A246RXB3_9GAMM</name>
<evidence type="ECO:0000256" key="9">
    <source>
        <dbReference type="ARBA" id="ARBA00023012"/>
    </source>
</evidence>
<dbReference type="PROSITE" id="PS50885">
    <property type="entry name" value="HAMP"/>
    <property type="match status" value="1"/>
</dbReference>
<evidence type="ECO:0000256" key="3">
    <source>
        <dbReference type="ARBA" id="ARBA00012438"/>
    </source>
</evidence>
<keyword evidence="8 11" id="KW-1133">Transmembrane helix</keyword>
<dbReference type="CDD" id="cd00082">
    <property type="entry name" value="HisKA"/>
    <property type="match status" value="1"/>
</dbReference>
<dbReference type="GO" id="GO:0005886">
    <property type="term" value="C:plasma membrane"/>
    <property type="evidence" value="ECO:0007669"/>
    <property type="project" value="TreeGrafter"/>
</dbReference>
<dbReference type="InterPro" id="IPR036097">
    <property type="entry name" value="HisK_dim/P_sf"/>
</dbReference>
<feature type="transmembrane region" description="Helical" evidence="11">
    <location>
        <begin position="56"/>
        <end position="78"/>
    </location>
</feature>
<dbReference type="Pfam" id="PF02518">
    <property type="entry name" value="HATPase_c"/>
    <property type="match status" value="1"/>
</dbReference>
<feature type="domain" description="Histidine kinase" evidence="12">
    <location>
        <begin position="141"/>
        <end position="356"/>
    </location>
</feature>
<evidence type="ECO:0000256" key="7">
    <source>
        <dbReference type="ARBA" id="ARBA00022777"/>
    </source>
</evidence>
<evidence type="ECO:0000313" key="15">
    <source>
        <dbReference type="Proteomes" id="UP000197334"/>
    </source>
</evidence>
<evidence type="ECO:0000256" key="8">
    <source>
        <dbReference type="ARBA" id="ARBA00022989"/>
    </source>
</evidence>
<evidence type="ECO:0000256" key="11">
    <source>
        <dbReference type="SAM" id="Phobius"/>
    </source>
</evidence>
<sequence>MKLIGLSRTIALTMAAMAFGITLLVVVTSYVFYFITFHFWQGSISEPNMFPSGLEWAWLVSTTLVGLAFAVIVGIHLARRILVPLNSVTESMRRVAQGDLEARATTGDRSLGEAAVLANDFNALADQLQRMSKEMTFWNAAIAHELRTPVTILRGRLQGLAEGVFPPEKPQFQSLLTQIDGMAQLIEDLRAVSLAESGHLNLEIKQCDLSAEIESVVEFCRHALNASNHYPTLDLQSGAVYCDPVRIRQALLALLENARQHASPGTLIIQTRQNNGWCVLRVMDAGPGIPQEYASQIFTAFRHARDTDSGMPGDKRGSGLGLAVVAAIARAHHGEARCYPSDEGGSCFELRWPSQSHST</sequence>
<dbReference type="Gene3D" id="3.30.565.10">
    <property type="entry name" value="Histidine kinase-like ATPase, C-terminal domain"/>
    <property type="match status" value="1"/>
</dbReference>
<dbReference type="SMART" id="SM00304">
    <property type="entry name" value="HAMP"/>
    <property type="match status" value="1"/>
</dbReference>
<evidence type="ECO:0000256" key="5">
    <source>
        <dbReference type="ARBA" id="ARBA00022679"/>
    </source>
</evidence>
<dbReference type="CDD" id="cd06225">
    <property type="entry name" value="HAMP"/>
    <property type="match status" value="1"/>
</dbReference>
<dbReference type="PRINTS" id="PR00344">
    <property type="entry name" value="BCTRLSENSOR"/>
</dbReference>
<keyword evidence="7 14" id="KW-0418">Kinase</keyword>
<dbReference type="PANTHER" id="PTHR45436">
    <property type="entry name" value="SENSOR HISTIDINE KINASE YKOH"/>
    <property type="match status" value="1"/>
</dbReference>
<proteinExistence type="predicted"/>
<dbReference type="AlphaFoldDB" id="A0A246RXB3"/>
<comment type="subcellular location">
    <subcellularLocation>
        <location evidence="2">Membrane</location>
    </subcellularLocation>
</comment>
<dbReference type="OrthoDB" id="9804645at2"/>
<evidence type="ECO:0000256" key="6">
    <source>
        <dbReference type="ARBA" id="ARBA00022692"/>
    </source>
</evidence>
<feature type="domain" description="HAMP" evidence="13">
    <location>
        <begin position="79"/>
        <end position="133"/>
    </location>
</feature>
<accession>A0A246RXB3</accession>
<dbReference type="SUPFAM" id="SSF47384">
    <property type="entry name" value="Homodimeric domain of signal transducing histidine kinase"/>
    <property type="match status" value="1"/>
</dbReference>
<dbReference type="InterPro" id="IPR050428">
    <property type="entry name" value="TCS_sensor_his_kinase"/>
</dbReference>
<feature type="transmembrane region" description="Helical" evidence="11">
    <location>
        <begin position="12"/>
        <end position="36"/>
    </location>
</feature>
<dbReference type="InterPro" id="IPR003660">
    <property type="entry name" value="HAMP_dom"/>
</dbReference>
<evidence type="ECO:0000256" key="4">
    <source>
        <dbReference type="ARBA" id="ARBA00022553"/>
    </source>
</evidence>
<keyword evidence="15" id="KW-1185">Reference proteome</keyword>
<dbReference type="SMART" id="SM00388">
    <property type="entry name" value="HisKA"/>
    <property type="match status" value="1"/>
</dbReference>
<dbReference type="InterPro" id="IPR003661">
    <property type="entry name" value="HisK_dim/P_dom"/>
</dbReference>
<dbReference type="SMART" id="SM00387">
    <property type="entry name" value="HATPase_c"/>
    <property type="match status" value="1"/>
</dbReference>
<organism evidence="14 15">
    <name type="scientific">Halomonas campaniensis</name>
    <dbReference type="NCBI Taxonomy" id="213554"/>
    <lineage>
        <taxon>Bacteria</taxon>
        <taxon>Pseudomonadati</taxon>
        <taxon>Pseudomonadota</taxon>
        <taxon>Gammaproteobacteria</taxon>
        <taxon>Oceanospirillales</taxon>
        <taxon>Halomonadaceae</taxon>
        <taxon>Halomonas</taxon>
    </lineage>
</organism>
<dbReference type="InterPro" id="IPR036890">
    <property type="entry name" value="HATPase_C_sf"/>
</dbReference>
<dbReference type="GO" id="GO:0000155">
    <property type="term" value="F:phosphorelay sensor kinase activity"/>
    <property type="evidence" value="ECO:0007669"/>
    <property type="project" value="InterPro"/>
</dbReference>
<gene>
    <name evidence="14" type="ORF">JI62_13725</name>
</gene>
<dbReference type="Pfam" id="PF00672">
    <property type="entry name" value="HAMP"/>
    <property type="match status" value="1"/>
</dbReference>
<keyword evidence="5" id="KW-0808">Transferase</keyword>
<evidence type="ECO:0000256" key="10">
    <source>
        <dbReference type="ARBA" id="ARBA00023136"/>
    </source>
</evidence>